<dbReference type="SUPFAM" id="SSF46785">
    <property type="entry name" value="Winged helix' DNA-binding domain"/>
    <property type="match status" value="1"/>
</dbReference>
<comment type="caution">
    <text evidence="5">The sequence shown here is derived from an EMBL/GenBank/DDBJ whole genome shotgun (WGS) entry which is preliminary data.</text>
</comment>
<dbReference type="AlphaFoldDB" id="A0A926EJQ1"/>
<feature type="domain" description="HTH arsR-type" evidence="4">
    <location>
        <begin position="1"/>
        <end position="95"/>
    </location>
</feature>
<dbReference type="GO" id="GO:0003677">
    <property type="term" value="F:DNA binding"/>
    <property type="evidence" value="ECO:0007669"/>
    <property type="project" value="UniProtKB-KW"/>
</dbReference>
<dbReference type="SMART" id="SM00418">
    <property type="entry name" value="HTH_ARSR"/>
    <property type="match status" value="1"/>
</dbReference>
<name>A0A926EJQ1_9FIRM</name>
<evidence type="ECO:0000256" key="3">
    <source>
        <dbReference type="ARBA" id="ARBA00023163"/>
    </source>
</evidence>
<gene>
    <name evidence="5" type="ORF">H8718_15640</name>
</gene>
<dbReference type="Proteomes" id="UP000655830">
    <property type="component" value="Unassembled WGS sequence"/>
</dbReference>
<dbReference type="PROSITE" id="PS50987">
    <property type="entry name" value="HTH_ARSR_2"/>
    <property type="match status" value="1"/>
</dbReference>
<dbReference type="GO" id="GO:0003700">
    <property type="term" value="F:DNA-binding transcription factor activity"/>
    <property type="evidence" value="ECO:0007669"/>
    <property type="project" value="InterPro"/>
</dbReference>
<keyword evidence="3" id="KW-0804">Transcription</keyword>
<keyword evidence="6" id="KW-1185">Reference proteome</keyword>
<dbReference type="InterPro" id="IPR001845">
    <property type="entry name" value="HTH_ArsR_DNA-bd_dom"/>
</dbReference>
<organism evidence="5 6">
    <name type="scientific">Zhenhengia yiwuensis</name>
    <dbReference type="NCBI Taxonomy" id="2763666"/>
    <lineage>
        <taxon>Bacteria</taxon>
        <taxon>Bacillati</taxon>
        <taxon>Bacillota</taxon>
        <taxon>Clostridia</taxon>
        <taxon>Lachnospirales</taxon>
        <taxon>Lachnospiraceae</taxon>
        <taxon>Zhenhengia</taxon>
    </lineage>
</organism>
<keyword evidence="1" id="KW-0805">Transcription regulation</keyword>
<evidence type="ECO:0000313" key="6">
    <source>
        <dbReference type="Proteomes" id="UP000655830"/>
    </source>
</evidence>
<dbReference type="Pfam" id="PF01022">
    <property type="entry name" value="HTH_5"/>
    <property type="match status" value="1"/>
</dbReference>
<dbReference type="InterPro" id="IPR051011">
    <property type="entry name" value="Metal_resp_trans_reg"/>
</dbReference>
<evidence type="ECO:0000313" key="5">
    <source>
        <dbReference type="EMBL" id="MBC8580951.1"/>
    </source>
</evidence>
<dbReference type="CDD" id="cd00090">
    <property type="entry name" value="HTH_ARSR"/>
    <property type="match status" value="1"/>
</dbReference>
<dbReference type="RefSeq" id="WP_177671992.1">
    <property type="nucleotide sequence ID" value="NZ_JACRSY010000032.1"/>
</dbReference>
<proteinExistence type="predicted"/>
<dbReference type="PANTHER" id="PTHR43132">
    <property type="entry name" value="ARSENICAL RESISTANCE OPERON REPRESSOR ARSR-RELATED"/>
    <property type="match status" value="1"/>
</dbReference>
<sequence length="95" mass="10492">MDDSLLEQKAELLKALAHPARLCIVANLYYKGKCNVTNIQHCMCMPQSTISQHLAKLKAAGIIKGIRNGLEIEYQVVDEDAIGIIKTLIPCTKNL</sequence>
<accession>A0A926EJQ1</accession>
<dbReference type="PANTHER" id="PTHR43132:SF2">
    <property type="entry name" value="ARSENICAL RESISTANCE OPERON REPRESSOR ARSR-RELATED"/>
    <property type="match status" value="1"/>
</dbReference>
<dbReference type="EMBL" id="JACRSY010000032">
    <property type="protein sequence ID" value="MBC8580951.1"/>
    <property type="molecule type" value="Genomic_DNA"/>
</dbReference>
<keyword evidence="2" id="KW-0238">DNA-binding</keyword>
<dbReference type="InterPro" id="IPR011991">
    <property type="entry name" value="ArsR-like_HTH"/>
</dbReference>
<evidence type="ECO:0000259" key="4">
    <source>
        <dbReference type="PROSITE" id="PS50987"/>
    </source>
</evidence>
<dbReference type="NCBIfam" id="NF033788">
    <property type="entry name" value="HTH_metalloreg"/>
    <property type="match status" value="1"/>
</dbReference>
<dbReference type="InterPro" id="IPR036388">
    <property type="entry name" value="WH-like_DNA-bd_sf"/>
</dbReference>
<dbReference type="InterPro" id="IPR036390">
    <property type="entry name" value="WH_DNA-bd_sf"/>
</dbReference>
<evidence type="ECO:0000256" key="2">
    <source>
        <dbReference type="ARBA" id="ARBA00023125"/>
    </source>
</evidence>
<reference evidence="5" key="1">
    <citation type="submission" date="2020-08" db="EMBL/GenBank/DDBJ databases">
        <title>Genome public.</title>
        <authorList>
            <person name="Liu C."/>
            <person name="Sun Q."/>
        </authorList>
    </citation>
    <scope>NUCLEOTIDE SEQUENCE</scope>
    <source>
        <strain evidence="5">NSJ-12</strain>
    </source>
</reference>
<evidence type="ECO:0000256" key="1">
    <source>
        <dbReference type="ARBA" id="ARBA00023015"/>
    </source>
</evidence>
<dbReference type="PRINTS" id="PR00778">
    <property type="entry name" value="HTHARSR"/>
</dbReference>
<dbReference type="Gene3D" id="1.10.10.10">
    <property type="entry name" value="Winged helix-like DNA-binding domain superfamily/Winged helix DNA-binding domain"/>
    <property type="match status" value="1"/>
</dbReference>
<protein>
    <submittedName>
        <fullName evidence="5">Helix-turn-helix transcriptional regulator</fullName>
    </submittedName>
</protein>